<proteinExistence type="predicted"/>
<protein>
    <submittedName>
        <fullName evidence="1">Uncharacterized protein</fullName>
    </submittedName>
</protein>
<comment type="caution">
    <text evidence="1">The sequence shown here is derived from an EMBL/GenBank/DDBJ whole genome shotgun (WGS) entry which is preliminary data.</text>
</comment>
<reference evidence="1 2" key="1">
    <citation type="journal article" date="2013" name="Mar. Genomics">
        <title>Expression of sulfatases in Rhodopirellula baltica and the diversity of sulfatases in the genus Rhodopirellula.</title>
        <authorList>
            <person name="Wegner C.E."/>
            <person name="Richter-Heitmann T."/>
            <person name="Klindworth A."/>
            <person name="Klockow C."/>
            <person name="Richter M."/>
            <person name="Achstetter T."/>
            <person name="Glockner F.O."/>
            <person name="Harder J."/>
        </authorList>
    </citation>
    <scope>NUCLEOTIDE SEQUENCE [LARGE SCALE GENOMIC DNA]</scope>
    <source>
        <strain evidence="1 2">WH47</strain>
    </source>
</reference>
<dbReference type="Proteomes" id="UP000006222">
    <property type="component" value="Unassembled WGS sequence"/>
</dbReference>
<organism evidence="1 2">
    <name type="scientific">Rhodopirellula baltica WH47</name>
    <dbReference type="NCBI Taxonomy" id="991778"/>
    <lineage>
        <taxon>Bacteria</taxon>
        <taxon>Pseudomonadati</taxon>
        <taxon>Planctomycetota</taxon>
        <taxon>Planctomycetia</taxon>
        <taxon>Pirellulales</taxon>
        <taxon>Pirellulaceae</taxon>
        <taxon>Rhodopirellula</taxon>
    </lineage>
</organism>
<gene>
    <name evidence="1" type="ORF">RBWH47_00298</name>
</gene>
<accession>F2AUA5</accession>
<sequence>MSETPLPPPAQSQGVCDLSAGVARRHRTRLDGLAKLAPGGLLLKITL</sequence>
<evidence type="ECO:0000313" key="1">
    <source>
        <dbReference type="EMBL" id="EGF26673.1"/>
    </source>
</evidence>
<evidence type="ECO:0000313" key="2">
    <source>
        <dbReference type="Proteomes" id="UP000006222"/>
    </source>
</evidence>
<name>F2AUA5_RHOBT</name>
<dbReference type="EMBL" id="AFAR01000176">
    <property type="protein sequence ID" value="EGF26673.1"/>
    <property type="molecule type" value="Genomic_DNA"/>
</dbReference>
<dbReference type="PATRIC" id="fig|991778.3.peg.3510"/>
<dbReference type="AlphaFoldDB" id="F2AUA5"/>